<reference evidence="2" key="1">
    <citation type="submission" date="2020-05" db="EMBL/GenBank/DDBJ databases">
        <title>Mycena genomes resolve the evolution of fungal bioluminescence.</title>
        <authorList>
            <person name="Tsai I.J."/>
        </authorList>
    </citation>
    <scope>NUCLEOTIDE SEQUENCE</scope>
    <source>
        <strain evidence="2">160909Yilan</strain>
    </source>
</reference>
<dbReference type="InterPro" id="IPR001810">
    <property type="entry name" value="F-box_dom"/>
</dbReference>
<dbReference type="InterPro" id="IPR032675">
    <property type="entry name" value="LRR_dom_sf"/>
</dbReference>
<feature type="domain" description="F-box" evidence="1">
    <location>
        <begin position="126"/>
        <end position="193"/>
    </location>
</feature>
<organism evidence="2 3">
    <name type="scientific">Mycena sanguinolenta</name>
    <dbReference type="NCBI Taxonomy" id="230812"/>
    <lineage>
        <taxon>Eukaryota</taxon>
        <taxon>Fungi</taxon>
        <taxon>Dikarya</taxon>
        <taxon>Basidiomycota</taxon>
        <taxon>Agaricomycotina</taxon>
        <taxon>Agaricomycetes</taxon>
        <taxon>Agaricomycetidae</taxon>
        <taxon>Agaricales</taxon>
        <taxon>Marasmiineae</taxon>
        <taxon>Mycenaceae</taxon>
        <taxon>Mycena</taxon>
    </lineage>
</organism>
<dbReference type="Pfam" id="PF12937">
    <property type="entry name" value="F-box-like"/>
    <property type="match status" value="1"/>
</dbReference>
<dbReference type="Gene3D" id="1.20.1280.50">
    <property type="match status" value="1"/>
</dbReference>
<evidence type="ECO:0000259" key="1">
    <source>
        <dbReference type="Pfam" id="PF12937"/>
    </source>
</evidence>
<name>A0A8H7DJC5_9AGAR</name>
<dbReference type="AlphaFoldDB" id="A0A8H7DJC5"/>
<dbReference type="OrthoDB" id="3365698at2759"/>
<keyword evidence="3" id="KW-1185">Reference proteome</keyword>
<dbReference type="EMBL" id="JACAZH010000002">
    <property type="protein sequence ID" value="KAF7375417.1"/>
    <property type="molecule type" value="Genomic_DNA"/>
</dbReference>
<evidence type="ECO:0000313" key="2">
    <source>
        <dbReference type="EMBL" id="KAF7375417.1"/>
    </source>
</evidence>
<dbReference type="PANTHER" id="PTHR38926:SF5">
    <property type="entry name" value="F-BOX AND LEUCINE-RICH REPEAT PROTEIN 6"/>
    <property type="match status" value="1"/>
</dbReference>
<protein>
    <submittedName>
        <fullName evidence="2">F-box domain-containing protein</fullName>
    </submittedName>
</protein>
<proteinExistence type="predicted"/>
<evidence type="ECO:0000313" key="3">
    <source>
        <dbReference type="Proteomes" id="UP000623467"/>
    </source>
</evidence>
<dbReference type="Proteomes" id="UP000623467">
    <property type="component" value="Unassembled WGS sequence"/>
</dbReference>
<accession>A0A8H7DJC5</accession>
<comment type="caution">
    <text evidence="2">The sequence shown here is derived from an EMBL/GenBank/DDBJ whole genome shotgun (WGS) entry which is preliminary data.</text>
</comment>
<gene>
    <name evidence="2" type="ORF">MSAN_00429300</name>
</gene>
<dbReference type="PANTHER" id="PTHR38926">
    <property type="entry name" value="F-BOX DOMAIN CONTAINING PROTEIN, EXPRESSED"/>
    <property type="match status" value="1"/>
</dbReference>
<dbReference type="Gene3D" id="3.80.10.10">
    <property type="entry name" value="Ribonuclease Inhibitor"/>
    <property type="match status" value="1"/>
</dbReference>
<sequence length="589" mass="65598">MSPCCLPRVVAGPNMVGLDRRSRRHGHVDGGRPIQRSCAPPAVLPCSHSPRSPTFHRPLSILSSRNTLNRGLLLGSRHVQLRGRALGSLGLALAQLVRLPQLLSSMVVVQPSVPYYLDCRSLLAPIRRLPSEILIDVFQLCRLSEPEFSSSDRARGGMAHLAQEPLLRVSQVCIVWHTIVMGTPRLWDTVCLHASAFWGTPQQNETTMGLLRLAFERSGTLPLNVEFDSFEGHARRYVPALELIASHSARWKSVKIVRGSSGFGYRYLAGVKANLPLLRTLELNLGGAALEMLDFLRFVPNVKNLTVHGSIEFCTARLPLEELVTYECTRLQAKAIAWAVASMSRLSHPCAVRFEAFLDHWDKDSYSRAGGLQLPQTSSNMSSLSLEVTGLGREVIARCLQTFEEIFAALTLPSLRELSFKADSNMLSLPWPHSQFMVFSIRSSFHSHLHSLNLLKVAITESQLVDCLATLPALQYLSIADRADFHKTLVTTTLLTALTRTPKDSACLVPRLWVLECTSYLRFDDSVYLGFLVSRCELRASNRVPFVNHMHCPWTLHQRVVDSNVATRIQDLCAQGALTLEWLWTGAAK</sequence>